<accession>D1A4J4</accession>
<reference evidence="1 2" key="1">
    <citation type="journal article" date="2011" name="Stand. Genomic Sci.">
        <title>Complete genome sequence of Thermomonospora curvata type strain (B9).</title>
        <authorList>
            <person name="Chertkov O."/>
            <person name="Sikorski J."/>
            <person name="Nolan M."/>
            <person name="Lapidus A."/>
            <person name="Lucas S."/>
            <person name="Del Rio T.G."/>
            <person name="Tice H."/>
            <person name="Cheng J.F."/>
            <person name="Goodwin L."/>
            <person name="Pitluck S."/>
            <person name="Liolios K."/>
            <person name="Ivanova N."/>
            <person name="Mavromatis K."/>
            <person name="Mikhailova N."/>
            <person name="Ovchinnikova G."/>
            <person name="Pati A."/>
            <person name="Chen A."/>
            <person name="Palaniappan K."/>
            <person name="Djao O.D."/>
            <person name="Land M."/>
            <person name="Hauser L."/>
            <person name="Chang Y.J."/>
            <person name="Jeffries C.D."/>
            <person name="Brettin T."/>
            <person name="Han C."/>
            <person name="Detter J.C."/>
            <person name="Rohde M."/>
            <person name="Goker M."/>
            <person name="Woyke T."/>
            <person name="Bristow J."/>
            <person name="Eisen J.A."/>
            <person name="Markowitz V."/>
            <person name="Hugenholtz P."/>
            <person name="Klenk H.P."/>
            <person name="Kyrpides N.C."/>
        </authorList>
    </citation>
    <scope>NUCLEOTIDE SEQUENCE [LARGE SCALE GENOMIC DNA]</scope>
    <source>
        <strain evidence="2">ATCC 19995 / DSM 43183 / JCM 3096 / KCTC 9072 / NBRC 15933 / NCIMB 10081 / Henssen B9</strain>
    </source>
</reference>
<dbReference type="Gene3D" id="3.40.50.300">
    <property type="entry name" value="P-loop containing nucleotide triphosphate hydrolases"/>
    <property type="match status" value="1"/>
</dbReference>
<proteinExistence type="predicted"/>
<organism evidence="1 2">
    <name type="scientific">Thermomonospora curvata (strain ATCC 19995 / DSM 43183 / JCM 3096 / KCTC 9072 / NBRC 15933 / NCIMB 10081 / Henssen B9)</name>
    <dbReference type="NCBI Taxonomy" id="471852"/>
    <lineage>
        <taxon>Bacteria</taxon>
        <taxon>Bacillati</taxon>
        <taxon>Actinomycetota</taxon>
        <taxon>Actinomycetes</taxon>
        <taxon>Streptosporangiales</taxon>
        <taxon>Thermomonosporaceae</taxon>
        <taxon>Thermomonospora</taxon>
    </lineage>
</organism>
<evidence type="ECO:0000313" key="1">
    <source>
        <dbReference type="EMBL" id="ACY96229.1"/>
    </source>
</evidence>
<dbReference type="eggNOG" id="ENOG502ZN3G">
    <property type="taxonomic scope" value="Bacteria"/>
</dbReference>
<protein>
    <recommendedName>
        <fullName evidence="3">Sulfotransferase domain-containing protein</fullName>
    </recommendedName>
</protein>
<keyword evidence="2" id="KW-1185">Reference proteome</keyword>
<sequence>MASAKPPSPARPQVYLHIGTPKSGTTYLQNVLWRNRGRLREQGVLYPGDTRHAHVQATFDLRETSFGGRPNPANRGAWDRMVGAVRAWRRGPAIISQELLSQALPHHVERALASLDFADVHIVLTVRDLARQLPAAWQETVKNRSMQPYEEFLTALQGPPSSWSGPVKAFWQTQDVARVLRLWAAGIPPERVHLVTVPPPGAPRGLLWERFCSVVGIDAARCDTGKVFANASLGAAEAELVRRINEAVRYKISWQQHNLLVKRHIAQEVLARRKGTKIELPADRRAWVASRSRELVEPLRGKGYHVVGDLEELLVPPPDAGGSPEPVPPSPAEMLEGACDAIGWLLQHRAQLDARMDAAPAEAGVQAQLKAKELREAASLLVERATPLSRRVVRRLSERYPAVMRLRQSYWRYVSAGDDARA</sequence>
<evidence type="ECO:0008006" key="3">
    <source>
        <dbReference type="Google" id="ProtNLM"/>
    </source>
</evidence>
<evidence type="ECO:0000313" key="2">
    <source>
        <dbReference type="Proteomes" id="UP000001918"/>
    </source>
</evidence>
<dbReference type="InterPro" id="IPR027417">
    <property type="entry name" value="P-loop_NTPase"/>
</dbReference>
<dbReference type="SUPFAM" id="SSF52540">
    <property type="entry name" value="P-loop containing nucleoside triphosphate hydrolases"/>
    <property type="match status" value="1"/>
</dbReference>
<dbReference type="OrthoDB" id="5144031at2"/>
<gene>
    <name evidence="1" type="ordered locus">Tcur_0634</name>
</gene>
<name>D1A4J4_THECD</name>
<dbReference type="KEGG" id="tcu:Tcur_0634"/>
<dbReference type="STRING" id="471852.Tcur_0634"/>
<dbReference type="AlphaFoldDB" id="D1A4J4"/>
<dbReference type="HOGENOM" id="CLU_056536_0_0_11"/>
<dbReference type="RefSeq" id="WP_012851013.1">
    <property type="nucleotide sequence ID" value="NC_013510.1"/>
</dbReference>
<dbReference type="EMBL" id="CP001738">
    <property type="protein sequence ID" value="ACY96229.1"/>
    <property type="molecule type" value="Genomic_DNA"/>
</dbReference>
<dbReference type="Proteomes" id="UP000001918">
    <property type="component" value="Chromosome"/>
</dbReference>